<protein>
    <submittedName>
        <fullName evidence="2">Uncharacterized protein</fullName>
    </submittedName>
</protein>
<accession>A0A5M8PNL6</accession>
<gene>
    <name evidence="2" type="ORF">FRX48_05433</name>
</gene>
<dbReference type="AlphaFoldDB" id="A0A5M8PNL6"/>
<feature type="region of interest" description="Disordered" evidence="1">
    <location>
        <begin position="33"/>
        <end position="53"/>
    </location>
</feature>
<dbReference type="EMBL" id="VXIT01000008">
    <property type="protein sequence ID" value="KAA6411121.1"/>
    <property type="molecule type" value="Genomic_DNA"/>
</dbReference>
<reference evidence="2 3" key="1">
    <citation type="submission" date="2019-09" db="EMBL/GenBank/DDBJ databases">
        <title>The hologenome of the rock-dwelling lichen Lasallia pustulata.</title>
        <authorList>
            <person name="Greshake Tzovaras B."/>
            <person name="Segers F."/>
            <person name="Bicker A."/>
            <person name="Dal Grande F."/>
            <person name="Otte J."/>
            <person name="Hankeln T."/>
            <person name="Schmitt I."/>
            <person name="Ebersberger I."/>
        </authorList>
    </citation>
    <scope>NUCLEOTIDE SEQUENCE [LARGE SCALE GENOMIC DNA]</scope>
    <source>
        <strain evidence="2">A1-1</strain>
    </source>
</reference>
<proteinExistence type="predicted"/>
<evidence type="ECO:0000313" key="3">
    <source>
        <dbReference type="Proteomes" id="UP000324767"/>
    </source>
</evidence>
<evidence type="ECO:0000313" key="2">
    <source>
        <dbReference type="EMBL" id="KAA6411121.1"/>
    </source>
</evidence>
<dbReference type="OrthoDB" id="5429780at2759"/>
<sequence>MAEAYPSPSDTMAGYEDVFHPLDAVERELDGLISPPRAGTHKVNKRRLNKSSEDYPKPTDLALAVGELSSDNLLIIPKVLFSVQTYEYCGFTSAVAGRLRDLYQKNKDEFPEFDNSDHRNYFLSFAFAFIDEVPEPSAFQDQDWNGALQTMGFDSQTQDAIMLEEFTDLHCTESANYWAKDTVDIRLGGLEEVKRVS</sequence>
<feature type="compositionally biased region" description="Basic residues" evidence="1">
    <location>
        <begin position="39"/>
        <end position="49"/>
    </location>
</feature>
<name>A0A5M8PNL6_9LECA</name>
<comment type="caution">
    <text evidence="2">The sequence shown here is derived from an EMBL/GenBank/DDBJ whole genome shotgun (WGS) entry which is preliminary data.</text>
</comment>
<organism evidence="2 3">
    <name type="scientific">Lasallia pustulata</name>
    <dbReference type="NCBI Taxonomy" id="136370"/>
    <lineage>
        <taxon>Eukaryota</taxon>
        <taxon>Fungi</taxon>
        <taxon>Dikarya</taxon>
        <taxon>Ascomycota</taxon>
        <taxon>Pezizomycotina</taxon>
        <taxon>Lecanoromycetes</taxon>
        <taxon>OSLEUM clade</taxon>
        <taxon>Umbilicariomycetidae</taxon>
        <taxon>Umbilicariales</taxon>
        <taxon>Umbilicariaceae</taxon>
        <taxon>Lasallia</taxon>
    </lineage>
</organism>
<evidence type="ECO:0000256" key="1">
    <source>
        <dbReference type="SAM" id="MobiDB-lite"/>
    </source>
</evidence>
<dbReference type="Proteomes" id="UP000324767">
    <property type="component" value="Unassembled WGS sequence"/>
</dbReference>